<dbReference type="SUPFAM" id="SSF52540">
    <property type="entry name" value="P-loop containing nucleoside triphosphate hydrolases"/>
    <property type="match status" value="1"/>
</dbReference>
<feature type="coiled-coil region" evidence="1">
    <location>
        <begin position="428"/>
        <end position="462"/>
    </location>
</feature>
<keyword evidence="1" id="KW-0175">Coiled coil</keyword>
<dbReference type="PROSITE" id="PS50011">
    <property type="entry name" value="PROTEIN_KINASE_DOM"/>
    <property type="match status" value="1"/>
</dbReference>
<dbReference type="SUPFAM" id="SSF56112">
    <property type="entry name" value="Protein kinase-like (PK-like)"/>
    <property type="match status" value="1"/>
</dbReference>
<dbReference type="Gene3D" id="3.40.50.300">
    <property type="entry name" value="P-loop containing nucleotide triphosphate hydrolases"/>
    <property type="match status" value="1"/>
</dbReference>
<dbReference type="InterPro" id="IPR045063">
    <property type="entry name" value="Dynamin_N"/>
</dbReference>
<dbReference type="Proteomes" id="UP000242188">
    <property type="component" value="Unassembled WGS sequence"/>
</dbReference>
<dbReference type="InterPro" id="IPR000719">
    <property type="entry name" value="Prot_kinase_dom"/>
</dbReference>
<dbReference type="AlphaFoldDB" id="A0A210QBS1"/>
<name>A0A210QBS1_MIZYE</name>
<dbReference type="Pfam" id="PF00350">
    <property type="entry name" value="Dynamin_N"/>
    <property type="match status" value="1"/>
</dbReference>
<dbReference type="SMART" id="SM00220">
    <property type="entry name" value="S_TKc"/>
    <property type="match status" value="1"/>
</dbReference>
<evidence type="ECO:0000313" key="4">
    <source>
        <dbReference type="Proteomes" id="UP000242188"/>
    </source>
</evidence>
<dbReference type="GO" id="GO:0004672">
    <property type="term" value="F:protein kinase activity"/>
    <property type="evidence" value="ECO:0007669"/>
    <property type="project" value="InterPro"/>
</dbReference>
<dbReference type="InterPro" id="IPR011009">
    <property type="entry name" value="Kinase-like_dom_sf"/>
</dbReference>
<feature type="domain" description="Protein kinase" evidence="2">
    <location>
        <begin position="730"/>
        <end position="994"/>
    </location>
</feature>
<dbReference type="PANTHER" id="PTHR26392">
    <property type="entry name" value="MITOGEN-ACTIVATED PROTEIN KINASE KINASE KINASE 7-RELATED"/>
    <property type="match status" value="1"/>
</dbReference>
<dbReference type="InterPro" id="IPR025662">
    <property type="entry name" value="Sigma_54_int_dom_ATP-bd_1"/>
</dbReference>
<dbReference type="Gene3D" id="1.10.510.10">
    <property type="entry name" value="Transferase(Phosphotransferase) domain 1"/>
    <property type="match status" value="1"/>
</dbReference>
<dbReference type="PANTHER" id="PTHR26392:SF92">
    <property type="entry name" value="PROTEIN KINASE DOMAIN-CONTAINING PROTEIN"/>
    <property type="match status" value="1"/>
</dbReference>
<organism evidence="3 4">
    <name type="scientific">Mizuhopecten yessoensis</name>
    <name type="common">Japanese scallop</name>
    <name type="synonym">Patinopecten yessoensis</name>
    <dbReference type="NCBI Taxonomy" id="6573"/>
    <lineage>
        <taxon>Eukaryota</taxon>
        <taxon>Metazoa</taxon>
        <taxon>Spiralia</taxon>
        <taxon>Lophotrochozoa</taxon>
        <taxon>Mollusca</taxon>
        <taxon>Bivalvia</taxon>
        <taxon>Autobranchia</taxon>
        <taxon>Pteriomorphia</taxon>
        <taxon>Pectinida</taxon>
        <taxon>Pectinoidea</taxon>
        <taxon>Pectinidae</taxon>
        <taxon>Mizuhopecten</taxon>
    </lineage>
</organism>
<comment type="caution">
    <text evidence="3">The sequence shown here is derived from an EMBL/GenBank/DDBJ whole genome shotgun (WGS) entry which is preliminary data.</text>
</comment>
<dbReference type="Pfam" id="PF00069">
    <property type="entry name" value="Pkinase"/>
    <property type="match status" value="1"/>
</dbReference>
<dbReference type="InterPro" id="IPR027417">
    <property type="entry name" value="P-loop_NTPase"/>
</dbReference>
<keyword evidence="4" id="KW-1185">Reference proteome</keyword>
<evidence type="ECO:0000256" key="1">
    <source>
        <dbReference type="SAM" id="Coils"/>
    </source>
</evidence>
<sequence>MDTTVTDLTEEEIDAFTLREAIKTANSKSISIDGLKKLKEILCKLKSNLVKDRRKREEVIASLDSVAAENHELRKELHSVYKEVIELLQDVERNDENNPLTELLHLHYENFFDTLQKEKGTLSGNTSRCPILVLGETGAGKSSFINLLLGEEALPTQVLSNTNVICEIQYSDSYWAILYTAGDEQKRIGDVDKSNFFKTLAEHIQKSSGSETGNTIKYQRAQIYLPCDILKTGLVIVDSPGIGDTPEMTQMVLDYIIEASSFIYIINSANAGGVQEERVQDLVGKVVRKAFRDQQDYRPECALFVCNKWDRVPIAERKEIYEDTVKKLTCKTGWPDCQESQIFCFSTLEASYVQKEPPHNVYGQFSRLLEEIHRLIPKSREIYLVNSTRFLLTFLDKCLFSIDTRLPKDGMTEEDRKKDIETHKAKFMEIKEEIKTFFKEQKKQLKQKIVEIAEDLSKFLSKKEIIGEICDVSKYDKAIKASTWKDAMVWTRAELYTQITSQIQNWEKKHGLLDKASKQIGDEFRNNFPNFGARISQTEKKFRDGANRTLLARADEPFIPLSVARRFETLDMGFKVLVGVGMAPLFLLGALFRLPIFGFLELKRKITQLTLQSTFDSNDKMQQRSAVRQYAESVLMSVISPFNLAPLMIKEVQPLFRYVKTQRVNLTNEVDADLKVIEEAEKDKKEADAFKIKFAPIRGKFRKTEGRASYFLYMHMNKPHVKDCIPESDLKETSNISEGCLSYIMQAEVRDSKVTKDFTTVAVRHSKIPVDASNIKQILEDDKSYRYNTLVQTLGCVKTSTEIWQVMQPLTCNLRKHLLRAVSSLEKPRLLTRLASDVVEGLRYLHQRGYVHMDLSLDTVMVDVHGRVKLVNLTMPRKLPATLFPSEGVPVLKYVHFDGQLMYQPDKTVYTIQHDMYSVGIMMYEMWTGHHAFQDKFESRLFNQLGQLISVLKERNFDAFQLLRKEQSLAREQLWLDTIERCLYGKVREPEDWFKCMYEPTGMTSSGEITSPMIFSYIR</sequence>
<dbReference type="STRING" id="6573.A0A210QBS1"/>
<evidence type="ECO:0000313" key="3">
    <source>
        <dbReference type="EMBL" id="OWF46177.1"/>
    </source>
</evidence>
<proteinExistence type="predicted"/>
<dbReference type="GO" id="GO:0005524">
    <property type="term" value="F:ATP binding"/>
    <property type="evidence" value="ECO:0007669"/>
    <property type="project" value="InterPro"/>
</dbReference>
<gene>
    <name evidence="3" type="ORF">KP79_PYT08155</name>
</gene>
<evidence type="ECO:0000259" key="2">
    <source>
        <dbReference type="PROSITE" id="PS50011"/>
    </source>
</evidence>
<protein>
    <submittedName>
        <fullName evidence="3">Mitofusin-2</fullName>
    </submittedName>
</protein>
<dbReference type="OrthoDB" id="8954335at2759"/>
<accession>A0A210QBS1</accession>
<reference evidence="3 4" key="1">
    <citation type="journal article" date="2017" name="Nat. Ecol. Evol.">
        <title>Scallop genome provides insights into evolution of bilaterian karyotype and development.</title>
        <authorList>
            <person name="Wang S."/>
            <person name="Zhang J."/>
            <person name="Jiao W."/>
            <person name="Li J."/>
            <person name="Xun X."/>
            <person name="Sun Y."/>
            <person name="Guo X."/>
            <person name="Huan P."/>
            <person name="Dong B."/>
            <person name="Zhang L."/>
            <person name="Hu X."/>
            <person name="Sun X."/>
            <person name="Wang J."/>
            <person name="Zhao C."/>
            <person name="Wang Y."/>
            <person name="Wang D."/>
            <person name="Huang X."/>
            <person name="Wang R."/>
            <person name="Lv J."/>
            <person name="Li Y."/>
            <person name="Zhang Z."/>
            <person name="Liu B."/>
            <person name="Lu W."/>
            <person name="Hui Y."/>
            <person name="Liang J."/>
            <person name="Zhou Z."/>
            <person name="Hou R."/>
            <person name="Li X."/>
            <person name="Liu Y."/>
            <person name="Li H."/>
            <person name="Ning X."/>
            <person name="Lin Y."/>
            <person name="Zhao L."/>
            <person name="Xing Q."/>
            <person name="Dou J."/>
            <person name="Li Y."/>
            <person name="Mao J."/>
            <person name="Guo H."/>
            <person name="Dou H."/>
            <person name="Li T."/>
            <person name="Mu C."/>
            <person name="Jiang W."/>
            <person name="Fu Q."/>
            <person name="Fu X."/>
            <person name="Miao Y."/>
            <person name="Liu J."/>
            <person name="Yu Q."/>
            <person name="Li R."/>
            <person name="Liao H."/>
            <person name="Li X."/>
            <person name="Kong Y."/>
            <person name="Jiang Z."/>
            <person name="Chourrout D."/>
            <person name="Li R."/>
            <person name="Bao Z."/>
        </authorList>
    </citation>
    <scope>NUCLEOTIDE SEQUENCE [LARGE SCALE GENOMIC DNA]</scope>
    <source>
        <strain evidence="3 4">PY_sf001</strain>
    </source>
</reference>
<dbReference type="EMBL" id="NEDP02004250">
    <property type="protein sequence ID" value="OWF46177.1"/>
    <property type="molecule type" value="Genomic_DNA"/>
</dbReference>
<dbReference type="PROSITE" id="PS00675">
    <property type="entry name" value="SIGMA54_INTERACT_1"/>
    <property type="match status" value="1"/>
</dbReference>